<evidence type="ECO:0008006" key="3">
    <source>
        <dbReference type="Google" id="ProtNLM"/>
    </source>
</evidence>
<dbReference type="AlphaFoldDB" id="A0A0W7WE07"/>
<dbReference type="OrthoDB" id="9802256at2"/>
<dbReference type="Pfam" id="PF07040">
    <property type="entry name" value="DUF1326"/>
    <property type="match status" value="1"/>
</dbReference>
<evidence type="ECO:0000313" key="1">
    <source>
        <dbReference type="EMBL" id="KUF08797.1"/>
    </source>
</evidence>
<gene>
    <name evidence="1" type="ORF">AVJ23_20990</name>
</gene>
<dbReference type="Proteomes" id="UP000054396">
    <property type="component" value="Unassembled WGS sequence"/>
</dbReference>
<dbReference type="RefSeq" id="WP_058864200.1">
    <property type="nucleotide sequence ID" value="NZ_LPXO01000023.1"/>
</dbReference>
<proteinExistence type="predicted"/>
<organism evidence="1 2">
    <name type="scientific">Pseudoponticoccus marisrubri</name>
    <dbReference type="NCBI Taxonomy" id="1685382"/>
    <lineage>
        <taxon>Bacteria</taxon>
        <taxon>Pseudomonadati</taxon>
        <taxon>Pseudomonadota</taxon>
        <taxon>Alphaproteobacteria</taxon>
        <taxon>Rhodobacterales</taxon>
        <taxon>Roseobacteraceae</taxon>
        <taxon>Pseudoponticoccus</taxon>
    </lineage>
</organism>
<keyword evidence="2" id="KW-1185">Reference proteome</keyword>
<dbReference type="EMBL" id="LPXO01000023">
    <property type="protein sequence ID" value="KUF08797.1"/>
    <property type="molecule type" value="Genomic_DNA"/>
</dbReference>
<dbReference type="STRING" id="1685382.AVJ23_20990"/>
<accession>A0A0W7WE07</accession>
<reference evidence="1 2" key="1">
    <citation type="submission" date="2015-12" db="EMBL/GenBank/DDBJ databases">
        <authorList>
            <person name="Shamseldin A."/>
            <person name="Moawad H."/>
            <person name="Abd El-Rahim W.M."/>
            <person name="Sadowsky M.J."/>
        </authorList>
    </citation>
    <scope>NUCLEOTIDE SEQUENCE [LARGE SCALE GENOMIC DNA]</scope>
    <source>
        <strain evidence="1 2">SJ5A-1</strain>
    </source>
</reference>
<dbReference type="PIRSF" id="PIRSF033303">
    <property type="entry name" value="UCP033303"/>
    <property type="match status" value="1"/>
</dbReference>
<protein>
    <recommendedName>
        <fullName evidence="3">DUF1326 domain-containing protein</fullName>
    </recommendedName>
</protein>
<name>A0A0W7WE07_9RHOB</name>
<dbReference type="InterPro" id="IPR014581">
    <property type="entry name" value="UCP033303"/>
</dbReference>
<comment type="caution">
    <text evidence="1">The sequence shown here is derived from an EMBL/GenBank/DDBJ whole genome shotgun (WGS) entry which is preliminary data.</text>
</comment>
<sequence>MTAWEIHGYELANCNCDTGCPCQFMSLPTHGTCEAAVAFVIERGRHGDVDLSGTKVAQVFKWPGAVHEGNGTMQTIIDEAATPEQRAALERIVTGQDTDEMATFWWVYSAMSPNKLETLFKPIDITLDFEARTGAARVADVFETDWRPLTNPVTGNEHRARINLPHGFEYRVAEVAKATTRTFGEIPLEANHDSHAHFCEIHMTQAGVLDAA</sequence>
<dbReference type="InterPro" id="IPR009758">
    <property type="entry name" value="DUF1326"/>
</dbReference>
<evidence type="ECO:0000313" key="2">
    <source>
        <dbReference type="Proteomes" id="UP000054396"/>
    </source>
</evidence>